<evidence type="ECO:0000313" key="2">
    <source>
        <dbReference type="Proteomes" id="UP001176941"/>
    </source>
</evidence>
<proteinExistence type="predicted"/>
<evidence type="ECO:0000313" key="1">
    <source>
        <dbReference type="EMBL" id="CAI9151719.1"/>
    </source>
</evidence>
<sequence length="105" mass="11506">MSSPNRSSLGSCFQLSQYLCTFCSYLNGSTGMQMNFPGVQRSWSHFMFPFSLKWDGLSDFLKLAGNPTHPALEGRLPTAEDHVANFCGLLAVSLRSVSDILINGP</sequence>
<organism evidence="1 2">
    <name type="scientific">Rangifer tarandus platyrhynchus</name>
    <name type="common">Svalbard reindeer</name>
    <dbReference type="NCBI Taxonomy" id="3082113"/>
    <lineage>
        <taxon>Eukaryota</taxon>
        <taxon>Metazoa</taxon>
        <taxon>Chordata</taxon>
        <taxon>Craniata</taxon>
        <taxon>Vertebrata</taxon>
        <taxon>Euteleostomi</taxon>
        <taxon>Mammalia</taxon>
        <taxon>Eutheria</taxon>
        <taxon>Laurasiatheria</taxon>
        <taxon>Artiodactyla</taxon>
        <taxon>Ruminantia</taxon>
        <taxon>Pecora</taxon>
        <taxon>Cervidae</taxon>
        <taxon>Odocoileinae</taxon>
        <taxon>Rangifer</taxon>
    </lineage>
</organism>
<reference evidence="1" key="1">
    <citation type="submission" date="2023-04" db="EMBL/GenBank/DDBJ databases">
        <authorList>
            <consortium name="ELIXIR-Norway"/>
        </authorList>
    </citation>
    <scope>NUCLEOTIDE SEQUENCE [LARGE SCALE GENOMIC DNA]</scope>
</reference>
<keyword evidence="2" id="KW-1185">Reference proteome</keyword>
<dbReference type="EMBL" id="OX459937">
    <property type="protein sequence ID" value="CAI9151719.1"/>
    <property type="molecule type" value="Genomic_DNA"/>
</dbReference>
<accession>A0ABN8XS20</accession>
<name>A0ABN8XS20_RANTA</name>
<gene>
    <name evidence="1" type="ORF">MRATA1EN1_LOCUS681</name>
</gene>
<protein>
    <submittedName>
        <fullName evidence="1">Uncharacterized protein</fullName>
    </submittedName>
</protein>
<dbReference type="Proteomes" id="UP001176941">
    <property type="component" value="Chromosome 1"/>
</dbReference>